<reference evidence="1" key="2">
    <citation type="journal article" date="2015" name="Fish Shellfish Immunol.">
        <title>Early steps in the European eel (Anguilla anguilla)-Vibrio vulnificus interaction in the gills: Role of the RtxA13 toxin.</title>
        <authorList>
            <person name="Callol A."/>
            <person name="Pajuelo D."/>
            <person name="Ebbesson L."/>
            <person name="Teles M."/>
            <person name="MacKenzie S."/>
            <person name="Amaro C."/>
        </authorList>
    </citation>
    <scope>NUCLEOTIDE SEQUENCE</scope>
</reference>
<proteinExistence type="predicted"/>
<dbReference type="AlphaFoldDB" id="A0A0E9S9T9"/>
<dbReference type="EMBL" id="GBXM01070536">
    <property type="protein sequence ID" value="JAH38041.1"/>
    <property type="molecule type" value="Transcribed_RNA"/>
</dbReference>
<reference evidence="1" key="1">
    <citation type="submission" date="2014-11" db="EMBL/GenBank/DDBJ databases">
        <authorList>
            <person name="Amaro Gonzalez C."/>
        </authorList>
    </citation>
    <scope>NUCLEOTIDE SEQUENCE</scope>
</reference>
<evidence type="ECO:0000313" key="1">
    <source>
        <dbReference type="EMBL" id="JAH38041.1"/>
    </source>
</evidence>
<name>A0A0E9S9T9_ANGAN</name>
<accession>A0A0E9S9T9</accession>
<organism evidence="1">
    <name type="scientific">Anguilla anguilla</name>
    <name type="common">European freshwater eel</name>
    <name type="synonym">Muraena anguilla</name>
    <dbReference type="NCBI Taxonomy" id="7936"/>
    <lineage>
        <taxon>Eukaryota</taxon>
        <taxon>Metazoa</taxon>
        <taxon>Chordata</taxon>
        <taxon>Craniata</taxon>
        <taxon>Vertebrata</taxon>
        <taxon>Euteleostomi</taxon>
        <taxon>Actinopterygii</taxon>
        <taxon>Neopterygii</taxon>
        <taxon>Teleostei</taxon>
        <taxon>Anguilliformes</taxon>
        <taxon>Anguillidae</taxon>
        <taxon>Anguilla</taxon>
    </lineage>
</organism>
<sequence length="22" mass="2436">MDLGYILALGPADDIYLTLLVR</sequence>
<protein>
    <submittedName>
        <fullName evidence="1">Uncharacterized protein</fullName>
    </submittedName>
</protein>